<dbReference type="Pfam" id="PF00111">
    <property type="entry name" value="Fer2"/>
    <property type="match status" value="1"/>
</dbReference>
<dbReference type="GO" id="GO:0005506">
    <property type="term" value="F:iron ion binding"/>
    <property type="evidence" value="ECO:0007669"/>
    <property type="project" value="InterPro"/>
</dbReference>
<organism evidence="2">
    <name type="scientific">marine metagenome</name>
    <dbReference type="NCBI Taxonomy" id="408172"/>
    <lineage>
        <taxon>unclassified sequences</taxon>
        <taxon>metagenomes</taxon>
        <taxon>ecological metagenomes</taxon>
    </lineage>
</organism>
<dbReference type="GO" id="GO:0016491">
    <property type="term" value="F:oxidoreductase activity"/>
    <property type="evidence" value="ECO:0007669"/>
    <property type="project" value="InterPro"/>
</dbReference>
<dbReference type="InterPro" id="IPR012675">
    <property type="entry name" value="Beta-grasp_dom_sf"/>
</dbReference>
<dbReference type="SUPFAM" id="SSF54292">
    <property type="entry name" value="2Fe-2S ferredoxin-like"/>
    <property type="match status" value="1"/>
</dbReference>
<dbReference type="GO" id="GO:0051537">
    <property type="term" value="F:2 iron, 2 sulfur cluster binding"/>
    <property type="evidence" value="ECO:0007669"/>
    <property type="project" value="InterPro"/>
</dbReference>
<name>A0A382YXX9_9ZZZZ</name>
<accession>A0A382YXX9</accession>
<evidence type="ECO:0000259" key="1">
    <source>
        <dbReference type="Pfam" id="PF00111"/>
    </source>
</evidence>
<sequence length="76" mass="8366">MTSNIVKFIYRNKIVEINNPDPNETILNYVRTKLKKTGTKEGCAEGGCGACTVVLGELEKNNINYKAINSCIAFVP</sequence>
<dbReference type="EMBL" id="UINC01179224">
    <property type="protein sequence ID" value="SVD87799.1"/>
    <property type="molecule type" value="Genomic_DNA"/>
</dbReference>
<proteinExistence type="predicted"/>
<evidence type="ECO:0000313" key="2">
    <source>
        <dbReference type="EMBL" id="SVD87799.1"/>
    </source>
</evidence>
<dbReference type="Gene3D" id="3.10.20.30">
    <property type="match status" value="1"/>
</dbReference>
<dbReference type="InterPro" id="IPR036010">
    <property type="entry name" value="2Fe-2S_ferredoxin-like_sf"/>
</dbReference>
<dbReference type="AlphaFoldDB" id="A0A382YXX9"/>
<dbReference type="InterPro" id="IPR001041">
    <property type="entry name" value="2Fe-2S_ferredoxin-type"/>
</dbReference>
<dbReference type="PANTHER" id="PTHR45444">
    <property type="entry name" value="XANTHINE DEHYDROGENASE"/>
    <property type="match status" value="1"/>
</dbReference>
<dbReference type="PROSITE" id="PS00197">
    <property type="entry name" value="2FE2S_FER_1"/>
    <property type="match status" value="1"/>
</dbReference>
<dbReference type="InterPro" id="IPR016208">
    <property type="entry name" value="Ald_Oxase/xanthine_DH-like"/>
</dbReference>
<dbReference type="PANTHER" id="PTHR45444:SF3">
    <property type="entry name" value="XANTHINE DEHYDROGENASE"/>
    <property type="match status" value="1"/>
</dbReference>
<feature type="domain" description="2Fe-2S ferredoxin-type" evidence="1">
    <location>
        <begin position="15"/>
        <end position="75"/>
    </location>
</feature>
<protein>
    <recommendedName>
        <fullName evidence="1">2Fe-2S ferredoxin-type domain-containing protein</fullName>
    </recommendedName>
</protein>
<feature type="non-terminal residue" evidence="2">
    <location>
        <position position="76"/>
    </location>
</feature>
<gene>
    <name evidence="2" type="ORF">METZ01_LOCUS440653</name>
</gene>
<reference evidence="2" key="1">
    <citation type="submission" date="2018-05" db="EMBL/GenBank/DDBJ databases">
        <authorList>
            <person name="Lanie J.A."/>
            <person name="Ng W.-L."/>
            <person name="Kazmierczak K.M."/>
            <person name="Andrzejewski T.M."/>
            <person name="Davidsen T.M."/>
            <person name="Wayne K.J."/>
            <person name="Tettelin H."/>
            <person name="Glass J.I."/>
            <person name="Rusch D."/>
            <person name="Podicherti R."/>
            <person name="Tsui H.-C.T."/>
            <person name="Winkler M.E."/>
        </authorList>
    </citation>
    <scope>NUCLEOTIDE SEQUENCE</scope>
</reference>
<dbReference type="InterPro" id="IPR006058">
    <property type="entry name" value="2Fe2S_fd_BS"/>
</dbReference>